<gene>
    <name evidence="1" type="ORF">OsI_25369</name>
</gene>
<evidence type="ECO:0000313" key="2">
    <source>
        <dbReference type="Proteomes" id="UP000007015"/>
    </source>
</evidence>
<keyword evidence="2" id="KW-1185">Reference proteome</keyword>
<dbReference type="EMBL" id="CM000132">
    <property type="protein sequence ID" value="EAZ03221.1"/>
    <property type="molecule type" value="Genomic_DNA"/>
</dbReference>
<proteinExistence type="predicted"/>
<dbReference type="AlphaFoldDB" id="A2YJG0"/>
<dbReference type="Proteomes" id="UP000007015">
    <property type="component" value="Chromosome 7"/>
</dbReference>
<dbReference type="HOGENOM" id="CLU_126805_0_0_1"/>
<accession>A2YJG0</accession>
<evidence type="ECO:0000313" key="1">
    <source>
        <dbReference type="EMBL" id="EAZ03221.1"/>
    </source>
</evidence>
<dbReference type="Pfam" id="PF12425">
    <property type="entry name" value="DUF3673"/>
    <property type="match status" value="1"/>
</dbReference>
<name>A2YJG0_ORYSI</name>
<dbReference type="InterPro" id="IPR022142">
    <property type="entry name" value="DUF3673"/>
</dbReference>
<dbReference type="Gramene" id="BGIOSGA025393-TA">
    <property type="protein sequence ID" value="BGIOSGA025393-PA"/>
    <property type="gene ID" value="BGIOSGA025393"/>
</dbReference>
<protein>
    <submittedName>
        <fullName evidence="1">Uncharacterized protein</fullName>
    </submittedName>
</protein>
<dbReference type="OMA" id="IMHSHAK"/>
<sequence>MEKFEDDVNQVDGLRLSKNDQTYHGPIMHSHAKKIQLEVNSLFAQLNPNFNENFILPKYSTFVLLRFTSEDIITTPRRMGYVEDDKSYTEQELAHALPAAVYANKKLVYATKAQHPRLVRPSQSSYGLHGIHGWKEGHV</sequence>
<reference evidence="1 2" key="1">
    <citation type="journal article" date="2005" name="PLoS Biol.">
        <title>The genomes of Oryza sativa: a history of duplications.</title>
        <authorList>
            <person name="Yu J."/>
            <person name="Wang J."/>
            <person name="Lin W."/>
            <person name="Li S."/>
            <person name="Li H."/>
            <person name="Zhou J."/>
            <person name="Ni P."/>
            <person name="Dong W."/>
            <person name="Hu S."/>
            <person name="Zeng C."/>
            <person name="Zhang J."/>
            <person name="Zhang Y."/>
            <person name="Li R."/>
            <person name="Xu Z."/>
            <person name="Li S."/>
            <person name="Li X."/>
            <person name="Zheng H."/>
            <person name="Cong L."/>
            <person name="Lin L."/>
            <person name="Yin J."/>
            <person name="Geng J."/>
            <person name="Li G."/>
            <person name="Shi J."/>
            <person name="Liu J."/>
            <person name="Lv H."/>
            <person name="Li J."/>
            <person name="Wang J."/>
            <person name="Deng Y."/>
            <person name="Ran L."/>
            <person name="Shi X."/>
            <person name="Wang X."/>
            <person name="Wu Q."/>
            <person name="Li C."/>
            <person name="Ren X."/>
            <person name="Wang J."/>
            <person name="Wang X."/>
            <person name="Li D."/>
            <person name="Liu D."/>
            <person name="Zhang X."/>
            <person name="Ji Z."/>
            <person name="Zhao W."/>
            <person name="Sun Y."/>
            <person name="Zhang Z."/>
            <person name="Bao J."/>
            <person name="Han Y."/>
            <person name="Dong L."/>
            <person name="Ji J."/>
            <person name="Chen P."/>
            <person name="Wu S."/>
            <person name="Liu J."/>
            <person name="Xiao Y."/>
            <person name="Bu D."/>
            <person name="Tan J."/>
            <person name="Yang L."/>
            <person name="Ye C."/>
            <person name="Zhang J."/>
            <person name="Xu J."/>
            <person name="Zhou Y."/>
            <person name="Yu Y."/>
            <person name="Zhang B."/>
            <person name="Zhuang S."/>
            <person name="Wei H."/>
            <person name="Liu B."/>
            <person name="Lei M."/>
            <person name="Yu H."/>
            <person name="Li Y."/>
            <person name="Xu H."/>
            <person name="Wei S."/>
            <person name="He X."/>
            <person name="Fang L."/>
            <person name="Zhang Z."/>
            <person name="Zhang Y."/>
            <person name="Huang X."/>
            <person name="Su Z."/>
            <person name="Tong W."/>
            <person name="Li J."/>
            <person name="Tong Z."/>
            <person name="Li S."/>
            <person name="Ye J."/>
            <person name="Wang L."/>
            <person name="Fang L."/>
            <person name="Lei T."/>
            <person name="Chen C."/>
            <person name="Chen H."/>
            <person name="Xu Z."/>
            <person name="Li H."/>
            <person name="Huang H."/>
            <person name="Zhang F."/>
            <person name="Xu H."/>
            <person name="Li N."/>
            <person name="Zhao C."/>
            <person name="Li S."/>
            <person name="Dong L."/>
            <person name="Huang Y."/>
            <person name="Li L."/>
            <person name="Xi Y."/>
            <person name="Qi Q."/>
            <person name="Li W."/>
            <person name="Zhang B."/>
            <person name="Hu W."/>
            <person name="Zhang Y."/>
            <person name="Tian X."/>
            <person name="Jiao Y."/>
            <person name="Liang X."/>
            <person name="Jin J."/>
            <person name="Gao L."/>
            <person name="Zheng W."/>
            <person name="Hao B."/>
            <person name="Liu S."/>
            <person name="Wang W."/>
            <person name="Yuan L."/>
            <person name="Cao M."/>
            <person name="McDermott J."/>
            <person name="Samudrala R."/>
            <person name="Wang J."/>
            <person name="Wong G.K."/>
            <person name="Yang H."/>
        </authorList>
    </citation>
    <scope>NUCLEOTIDE SEQUENCE [LARGE SCALE GENOMIC DNA]</scope>
    <source>
        <strain evidence="2">cv. 93-11</strain>
    </source>
</reference>
<organism evidence="1 2">
    <name type="scientific">Oryza sativa subsp. indica</name>
    <name type="common">Rice</name>
    <dbReference type="NCBI Taxonomy" id="39946"/>
    <lineage>
        <taxon>Eukaryota</taxon>
        <taxon>Viridiplantae</taxon>
        <taxon>Streptophyta</taxon>
        <taxon>Embryophyta</taxon>
        <taxon>Tracheophyta</taxon>
        <taxon>Spermatophyta</taxon>
        <taxon>Magnoliopsida</taxon>
        <taxon>Liliopsida</taxon>
        <taxon>Poales</taxon>
        <taxon>Poaceae</taxon>
        <taxon>BOP clade</taxon>
        <taxon>Oryzoideae</taxon>
        <taxon>Oryzeae</taxon>
        <taxon>Oryzinae</taxon>
        <taxon>Oryza</taxon>
        <taxon>Oryza sativa</taxon>
    </lineage>
</organism>